<evidence type="ECO:0000256" key="9">
    <source>
        <dbReference type="SAM" id="SignalP"/>
    </source>
</evidence>
<dbReference type="InterPro" id="IPR028250">
    <property type="entry name" value="DsbDN"/>
</dbReference>
<dbReference type="Gene3D" id="3.40.30.10">
    <property type="entry name" value="Glutaredoxin"/>
    <property type="match status" value="1"/>
</dbReference>
<evidence type="ECO:0000313" key="12">
    <source>
        <dbReference type="Proteomes" id="UP001363010"/>
    </source>
</evidence>
<feature type="transmembrane region" description="Helical" evidence="8">
    <location>
        <begin position="390"/>
        <end position="414"/>
    </location>
</feature>
<dbReference type="SUPFAM" id="SSF52833">
    <property type="entry name" value="Thioredoxin-like"/>
    <property type="match status" value="1"/>
</dbReference>
<evidence type="ECO:0000256" key="4">
    <source>
        <dbReference type="ARBA" id="ARBA00022748"/>
    </source>
</evidence>
<dbReference type="Proteomes" id="UP001363010">
    <property type="component" value="Unassembled WGS sequence"/>
</dbReference>
<dbReference type="Pfam" id="PF02683">
    <property type="entry name" value="DsbD_TM"/>
    <property type="match status" value="1"/>
</dbReference>
<proteinExistence type="predicted"/>
<dbReference type="InterPro" id="IPR003834">
    <property type="entry name" value="Cyt_c_assmbl_TM_dom"/>
</dbReference>
<feature type="domain" description="Thioredoxin" evidence="10">
    <location>
        <begin position="616"/>
        <end position="745"/>
    </location>
</feature>
<comment type="caution">
    <text evidence="11">The sequence shown here is derived from an EMBL/GenBank/DDBJ whole genome shotgun (WGS) entry which is preliminary data.</text>
</comment>
<dbReference type="Pfam" id="PF13899">
    <property type="entry name" value="Thioredoxin_7"/>
    <property type="match status" value="1"/>
</dbReference>
<evidence type="ECO:0000256" key="6">
    <source>
        <dbReference type="ARBA" id="ARBA00023136"/>
    </source>
</evidence>
<dbReference type="InterPro" id="IPR017937">
    <property type="entry name" value="Thioredoxin_CS"/>
</dbReference>
<dbReference type="PANTHER" id="PTHR32234">
    <property type="entry name" value="THIOL:DISULFIDE INTERCHANGE PROTEIN DSBD"/>
    <property type="match status" value="1"/>
</dbReference>
<feature type="transmembrane region" description="Helical" evidence="8">
    <location>
        <begin position="594"/>
        <end position="612"/>
    </location>
</feature>
<evidence type="ECO:0000256" key="2">
    <source>
        <dbReference type="ARBA" id="ARBA00022475"/>
    </source>
</evidence>
<feature type="transmembrane region" description="Helical" evidence="8">
    <location>
        <begin position="426"/>
        <end position="449"/>
    </location>
</feature>
<dbReference type="EMBL" id="JBBKZV010000010">
    <property type="protein sequence ID" value="MEJ8823841.1"/>
    <property type="molecule type" value="Genomic_DNA"/>
</dbReference>
<accession>A0ABU8W194</accession>
<dbReference type="PROSITE" id="PS51352">
    <property type="entry name" value="THIOREDOXIN_2"/>
    <property type="match status" value="1"/>
</dbReference>
<keyword evidence="4" id="KW-0201">Cytochrome c-type biogenesis</keyword>
<keyword evidence="9" id="KW-0732">Signal</keyword>
<protein>
    <submittedName>
        <fullName evidence="11">Protein-disulfide reductase DsbD domain-containing protein</fullName>
    </submittedName>
</protein>
<dbReference type="PROSITE" id="PS00194">
    <property type="entry name" value="THIOREDOXIN_1"/>
    <property type="match status" value="1"/>
</dbReference>
<keyword evidence="5 8" id="KW-1133">Transmembrane helix</keyword>
<keyword evidence="2" id="KW-1003">Cell membrane</keyword>
<keyword evidence="6 8" id="KW-0472">Membrane</keyword>
<dbReference type="PANTHER" id="PTHR32234:SF3">
    <property type="entry name" value="SUPPRESSION OF COPPER SENSITIVITY PROTEIN"/>
    <property type="match status" value="1"/>
</dbReference>
<dbReference type="InterPro" id="IPR035671">
    <property type="entry name" value="DsbD_gamma"/>
</dbReference>
<keyword evidence="7" id="KW-0676">Redox-active center</keyword>
<dbReference type="CDD" id="cd02953">
    <property type="entry name" value="DsbDgamma"/>
    <property type="match status" value="1"/>
</dbReference>
<dbReference type="InterPro" id="IPR036249">
    <property type="entry name" value="Thioredoxin-like_sf"/>
</dbReference>
<keyword evidence="12" id="KW-1185">Reference proteome</keyword>
<name>A0ABU8W194_9BURK</name>
<evidence type="ECO:0000259" key="10">
    <source>
        <dbReference type="PROSITE" id="PS51352"/>
    </source>
</evidence>
<dbReference type="InterPro" id="IPR013766">
    <property type="entry name" value="Thioredoxin_domain"/>
</dbReference>
<feature type="transmembrane region" description="Helical" evidence="8">
    <location>
        <begin position="344"/>
        <end position="369"/>
    </location>
</feature>
<dbReference type="Pfam" id="PF11412">
    <property type="entry name" value="DsbD_N"/>
    <property type="match status" value="1"/>
</dbReference>
<organism evidence="11 12">
    <name type="scientific">Variovorax humicola</name>
    <dbReference type="NCBI Taxonomy" id="1769758"/>
    <lineage>
        <taxon>Bacteria</taxon>
        <taxon>Pseudomonadati</taxon>
        <taxon>Pseudomonadota</taxon>
        <taxon>Betaproteobacteria</taxon>
        <taxon>Burkholderiales</taxon>
        <taxon>Comamonadaceae</taxon>
        <taxon>Variovorax</taxon>
    </lineage>
</organism>
<sequence length="745" mass="76929">MILSRLSLTALLTASFVAAQPAAAQLAPKVSSVVTTPHVRAELVALAPQGVAPGAAVRVGLLITHQPEWHTYWKNAGDSGLPTEMAFTLPAGLAAGDIAWPVPKKIPVGTLANYGYEGTVVLPVPVAVAPDFKPPTSLTGVASADIKLKASWLVCRKECIPEEGEFALSLPVQGSTALHKAEFDAAQAAEPVALDKPGTIEVDGNTLRIRIEGLPRAAHGKTLEFFPETTDVIHTAAVSGKDWTQAWQGDAWTATVPLAEQRSASPADMPVVVALAEADRQAGQPVAWRAEAPVAGTWPAKASRAQVSPALQAALNANTANGPGAVAATPAAPVAPVAPASANFWIALAGALLGGLLLNLMPCVFPVLAIKVLGFARQAGDRSAHRAAGLAYTAGVLVSVLALGGVMLALRAAGSQLGWGFQLQSPAVVAALAALFTVIGLNLAGVFEFGPMAPSRIRSAEAKHPVANDFLSGVLAVVIASPCSAPFMGASLGLAIALPAAQALLLFAALGFGLALPYLLAAFVPAVATLLPRPGAWMQTLRRLLAFPMFATVAWLVWVLGQQSGIDGAGALLALLVCLAAVVWAVTLKGRTRTVVLTLLIAISALLTRAIGHNVLQPVEPATLASAASASGEPARWQKWSSERVNELNGGGQPVFIDFTAAWCVTCQYNKSTLADAGLLAEFDARKVAMLRADWTRRDPAITAALAALGRNGVPVYVLQAPGKPPLVLTEILGKDEVRAALATL</sequence>
<evidence type="ECO:0000313" key="11">
    <source>
        <dbReference type="EMBL" id="MEJ8823841.1"/>
    </source>
</evidence>
<feature type="transmembrane region" description="Helical" evidence="8">
    <location>
        <begin position="543"/>
        <end position="560"/>
    </location>
</feature>
<feature type="transmembrane region" description="Helical" evidence="8">
    <location>
        <begin position="470"/>
        <end position="498"/>
    </location>
</feature>
<reference evidence="11 12" key="1">
    <citation type="submission" date="2024-03" db="EMBL/GenBank/DDBJ databases">
        <title>Novel species of the genus Variovorax.</title>
        <authorList>
            <person name="Liu Q."/>
            <person name="Xin Y.-H."/>
        </authorList>
    </citation>
    <scope>NUCLEOTIDE SEQUENCE [LARGE SCALE GENOMIC DNA]</scope>
    <source>
        <strain evidence="11 12">KACC 18501</strain>
    </source>
</reference>
<feature type="chain" id="PRO_5046478510" evidence="9">
    <location>
        <begin position="20"/>
        <end position="745"/>
    </location>
</feature>
<evidence type="ECO:0000256" key="7">
    <source>
        <dbReference type="ARBA" id="ARBA00023284"/>
    </source>
</evidence>
<feature type="transmembrane region" description="Helical" evidence="8">
    <location>
        <begin position="566"/>
        <end position="587"/>
    </location>
</feature>
<evidence type="ECO:0000256" key="8">
    <source>
        <dbReference type="SAM" id="Phobius"/>
    </source>
</evidence>
<evidence type="ECO:0000256" key="5">
    <source>
        <dbReference type="ARBA" id="ARBA00022989"/>
    </source>
</evidence>
<evidence type="ECO:0000256" key="3">
    <source>
        <dbReference type="ARBA" id="ARBA00022692"/>
    </source>
</evidence>
<keyword evidence="3 8" id="KW-0812">Transmembrane</keyword>
<dbReference type="RefSeq" id="WP_340364879.1">
    <property type="nucleotide sequence ID" value="NZ_JBBKZV010000010.1"/>
</dbReference>
<feature type="transmembrane region" description="Helical" evidence="8">
    <location>
        <begin position="504"/>
        <end position="531"/>
    </location>
</feature>
<evidence type="ECO:0000256" key="1">
    <source>
        <dbReference type="ARBA" id="ARBA00004651"/>
    </source>
</evidence>
<comment type="subcellular location">
    <subcellularLocation>
        <location evidence="1">Cell membrane</location>
        <topology evidence="1">Multi-pass membrane protein</topology>
    </subcellularLocation>
</comment>
<gene>
    <name evidence="11" type="ORF">WKW80_17650</name>
</gene>
<feature type="signal peptide" evidence="9">
    <location>
        <begin position="1"/>
        <end position="19"/>
    </location>
</feature>